<evidence type="ECO:0000256" key="1">
    <source>
        <dbReference type="SAM" id="MobiDB-lite"/>
    </source>
</evidence>
<accession>A0AAV3YYK4</accession>
<protein>
    <submittedName>
        <fullName evidence="2">Uncharacterized protein</fullName>
    </submittedName>
</protein>
<proteinExistence type="predicted"/>
<dbReference type="AlphaFoldDB" id="A0AAV3YYK4"/>
<feature type="compositionally biased region" description="Low complexity" evidence="1">
    <location>
        <begin position="16"/>
        <end position="27"/>
    </location>
</feature>
<evidence type="ECO:0000313" key="3">
    <source>
        <dbReference type="Proteomes" id="UP000735302"/>
    </source>
</evidence>
<name>A0AAV3YYK4_9GAST</name>
<feature type="region of interest" description="Disordered" evidence="1">
    <location>
        <begin position="13"/>
        <end position="60"/>
    </location>
</feature>
<dbReference type="EMBL" id="BLXT01001665">
    <property type="protein sequence ID" value="GFN87198.1"/>
    <property type="molecule type" value="Genomic_DNA"/>
</dbReference>
<reference evidence="2 3" key="1">
    <citation type="journal article" date="2021" name="Elife">
        <title>Chloroplast acquisition without the gene transfer in kleptoplastic sea slugs, Plakobranchus ocellatus.</title>
        <authorList>
            <person name="Maeda T."/>
            <person name="Takahashi S."/>
            <person name="Yoshida T."/>
            <person name="Shimamura S."/>
            <person name="Takaki Y."/>
            <person name="Nagai Y."/>
            <person name="Toyoda A."/>
            <person name="Suzuki Y."/>
            <person name="Arimoto A."/>
            <person name="Ishii H."/>
            <person name="Satoh N."/>
            <person name="Nishiyama T."/>
            <person name="Hasebe M."/>
            <person name="Maruyama T."/>
            <person name="Minagawa J."/>
            <person name="Obokata J."/>
            <person name="Shigenobu S."/>
        </authorList>
    </citation>
    <scope>NUCLEOTIDE SEQUENCE [LARGE SCALE GENOMIC DNA]</scope>
</reference>
<feature type="compositionally biased region" description="Basic and acidic residues" evidence="1">
    <location>
        <begin position="31"/>
        <end position="46"/>
    </location>
</feature>
<evidence type="ECO:0000313" key="2">
    <source>
        <dbReference type="EMBL" id="GFN87198.1"/>
    </source>
</evidence>
<comment type="caution">
    <text evidence="2">The sequence shown here is derived from an EMBL/GenBank/DDBJ whole genome shotgun (WGS) entry which is preliminary data.</text>
</comment>
<gene>
    <name evidence="2" type="ORF">PoB_001370400</name>
</gene>
<dbReference type="Proteomes" id="UP000735302">
    <property type="component" value="Unassembled WGS sequence"/>
</dbReference>
<keyword evidence="3" id="KW-1185">Reference proteome</keyword>
<organism evidence="2 3">
    <name type="scientific">Plakobranchus ocellatus</name>
    <dbReference type="NCBI Taxonomy" id="259542"/>
    <lineage>
        <taxon>Eukaryota</taxon>
        <taxon>Metazoa</taxon>
        <taxon>Spiralia</taxon>
        <taxon>Lophotrochozoa</taxon>
        <taxon>Mollusca</taxon>
        <taxon>Gastropoda</taxon>
        <taxon>Heterobranchia</taxon>
        <taxon>Euthyneura</taxon>
        <taxon>Panpulmonata</taxon>
        <taxon>Sacoglossa</taxon>
        <taxon>Placobranchoidea</taxon>
        <taxon>Plakobranchidae</taxon>
        <taxon>Plakobranchus</taxon>
    </lineage>
</organism>
<sequence>MWKSVGLLHKANSQQGDLSLLGLPSGPGADGRARTRDRRGPADLRADSQATVPPTPPECGRIWEGIDESKFMHQENTTEEDSEKDYGYWEWWKEKQTTPASYPMTDLSAPCCP</sequence>